<feature type="domain" description="Activator of Hsp90 ATPase homologue 1/2-like C-terminal" evidence="2">
    <location>
        <begin position="17"/>
        <end position="99"/>
    </location>
</feature>
<dbReference type="Proteomes" id="UP000323258">
    <property type="component" value="Unassembled WGS sequence"/>
</dbReference>
<dbReference type="InterPro" id="IPR013538">
    <property type="entry name" value="ASHA1/2-like_C"/>
</dbReference>
<gene>
    <name evidence="3" type="ORF">FY036_06620</name>
</gene>
<reference evidence="3 4" key="2">
    <citation type="submission" date="2019-09" db="EMBL/GenBank/DDBJ databases">
        <title>Mesorhizobium sp. MaA-C15 isolated from Microcystis aeruginosa.</title>
        <authorList>
            <person name="Jeong S.E."/>
            <person name="Jin H.M."/>
            <person name="Jeon C.O."/>
        </authorList>
    </citation>
    <scope>NUCLEOTIDE SEQUENCE [LARGE SCALE GENOMIC DNA]</scope>
    <source>
        <strain evidence="3 4">MaA-C15</strain>
    </source>
</reference>
<evidence type="ECO:0000313" key="4">
    <source>
        <dbReference type="Proteomes" id="UP000323258"/>
    </source>
</evidence>
<dbReference type="AlphaFoldDB" id="A0A5D4H0F3"/>
<dbReference type="EMBL" id="VSZS01000058">
    <property type="protein sequence ID" value="TYR33723.1"/>
    <property type="molecule type" value="Genomic_DNA"/>
</dbReference>
<evidence type="ECO:0000313" key="3">
    <source>
        <dbReference type="EMBL" id="TYR33723.1"/>
    </source>
</evidence>
<reference evidence="3 4" key="1">
    <citation type="submission" date="2019-08" db="EMBL/GenBank/DDBJ databases">
        <authorList>
            <person name="Seo Y.L."/>
        </authorList>
    </citation>
    <scope>NUCLEOTIDE SEQUENCE [LARGE SCALE GENOMIC DNA]</scope>
    <source>
        <strain evidence="3 4">MaA-C15</strain>
    </source>
</reference>
<accession>A0A5D4H0F3</accession>
<sequence length="111" mass="12158">MSDIETEDAVVVDCELDAAPEKVWRALTVPELAARWLDGPEGHSYALIEAEPCTRVRYAWNDPEASEPDTVVTIDLSPMPEGRTRFRLTHGIAARTPVAANANRSPMARAA</sequence>
<dbReference type="InterPro" id="IPR023393">
    <property type="entry name" value="START-like_dom_sf"/>
</dbReference>
<dbReference type="RefSeq" id="WP_148913929.1">
    <property type="nucleotide sequence ID" value="NZ_VSZS01000058.1"/>
</dbReference>
<dbReference type="OrthoDB" id="9803476at2"/>
<protein>
    <submittedName>
        <fullName evidence="3">SRPBCC domain-containing protein</fullName>
    </submittedName>
</protein>
<evidence type="ECO:0000256" key="1">
    <source>
        <dbReference type="ARBA" id="ARBA00006817"/>
    </source>
</evidence>
<name>A0A5D4H0F3_9HYPH</name>
<organism evidence="3 4">
    <name type="scientific">Neoaquamicrobium microcysteis</name>
    <dbReference type="NCBI Taxonomy" id="2682781"/>
    <lineage>
        <taxon>Bacteria</taxon>
        <taxon>Pseudomonadati</taxon>
        <taxon>Pseudomonadota</taxon>
        <taxon>Alphaproteobacteria</taxon>
        <taxon>Hyphomicrobiales</taxon>
        <taxon>Phyllobacteriaceae</taxon>
        <taxon>Neoaquamicrobium</taxon>
    </lineage>
</organism>
<keyword evidence="4" id="KW-1185">Reference proteome</keyword>
<comment type="caution">
    <text evidence="3">The sequence shown here is derived from an EMBL/GenBank/DDBJ whole genome shotgun (WGS) entry which is preliminary data.</text>
</comment>
<comment type="similarity">
    <text evidence="1">Belongs to the AHA1 family.</text>
</comment>
<dbReference type="Pfam" id="PF08327">
    <property type="entry name" value="AHSA1"/>
    <property type="match status" value="1"/>
</dbReference>
<dbReference type="Gene3D" id="3.30.530.20">
    <property type="match status" value="2"/>
</dbReference>
<dbReference type="SUPFAM" id="SSF55961">
    <property type="entry name" value="Bet v1-like"/>
    <property type="match status" value="1"/>
</dbReference>
<proteinExistence type="inferred from homology"/>
<evidence type="ECO:0000259" key="2">
    <source>
        <dbReference type="Pfam" id="PF08327"/>
    </source>
</evidence>
<dbReference type="CDD" id="cd07814">
    <property type="entry name" value="SRPBCC_CalC_Aha1-like"/>
    <property type="match status" value="1"/>
</dbReference>